<proteinExistence type="predicted"/>
<evidence type="ECO:0000313" key="1">
    <source>
        <dbReference type="EMBL" id="RMO84052.1"/>
    </source>
</evidence>
<reference evidence="1 2" key="1">
    <citation type="submission" date="2018-08" db="EMBL/GenBank/DDBJ databases">
        <title>Recombination of ecologically and evolutionarily significant loci maintains genetic cohesion in the Pseudomonas syringae species complex.</title>
        <authorList>
            <person name="Dillon M."/>
            <person name="Thakur S."/>
            <person name="Almeida R.N.D."/>
            <person name="Weir B.S."/>
            <person name="Guttman D.S."/>
        </authorList>
    </citation>
    <scope>NUCLEOTIDE SEQUENCE [LARGE SCALE GENOMIC DNA]</scope>
    <source>
        <strain evidence="1 2">ICMP 8902</strain>
    </source>
</reference>
<gene>
    <name evidence="1" type="ORF">ALQ33_03933</name>
</gene>
<dbReference type="Proteomes" id="UP000279372">
    <property type="component" value="Unassembled WGS sequence"/>
</dbReference>
<dbReference type="AlphaFoldDB" id="A0A3M3YNH9"/>
<name>A0A3M3YNH9_9PSED</name>
<accession>A0A3M3YNH9</accession>
<protein>
    <submittedName>
        <fullName evidence="1">Uncharacterized protein</fullName>
    </submittedName>
</protein>
<dbReference type="EMBL" id="RBQB01000263">
    <property type="protein sequence ID" value="RMO84052.1"/>
    <property type="molecule type" value="Genomic_DNA"/>
</dbReference>
<comment type="caution">
    <text evidence="1">The sequence shown here is derived from an EMBL/GenBank/DDBJ whole genome shotgun (WGS) entry which is preliminary data.</text>
</comment>
<organism evidence="1 2">
    <name type="scientific">Pseudomonas syringae pv. philadelphi</name>
    <dbReference type="NCBI Taxonomy" id="251706"/>
    <lineage>
        <taxon>Bacteria</taxon>
        <taxon>Pseudomonadati</taxon>
        <taxon>Pseudomonadota</taxon>
        <taxon>Gammaproteobacteria</taxon>
        <taxon>Pseudomonadales</taxon>
        <taxon>Pseudomonadaceae</taxon>
        <taxon>Pseudomonas</taxon>
    </lineage>
</organism>
<sequence length="68" mass="8086">MAYSYFAFLDVMGYRYYLKKDERDGTEIFKEKLITSYRVFEQVELGTLHHKSISDSIFMSSPNNIVDF</sequence>
<evidence type="ECO:0000313" key="2">
    <source>
        <dbReference type="Proteomes" id="UP000279372"/>
    </source>
</evidence>